<feature type="compositionally biased region" description="Polar residues" evidence="1">
    <location>
        <begin position="16"/>
        <end position="26"/>
    </location>
</feature>
<feature type="compositionally biased region" description="Low complexity" evidence="1">
    <location>
        <begin position="109"/>
        <end position="121"/>
    </location>
</feature>
<feature type="non-terminal residue" evidence="2">
    <location>
        <position position="323"/>
    </location>
</feature>
<protein>
    <submittedName>
        <fullName evidence="2">Uncharacterized protein</fullName>
    </submittedName>
</protein>
<feature type="compositionally biased region" description="Polar residues" evidence="1">
    <location>
        <begin position="88"/>
        <end position="97"/>
    </location>
</feature>
<dbReference type="AlphaFoldDB" id="A0A9P6FJD6"/>
<sequence>VPSPTDGFVSRRSKDFGSSSISNRSRTTVERHQDSEVVRTSQSEMFRHGTRSLISPTVESGWDQTIEDFNDEEERETATTTTSEKTSRLSGLMSTKSTKVEKQSPEIRSSFYSTPSSSSFYNQPVPGIDDEHNNRFGDSKSPKPTGVSLSKKSDDGEEYDPYGPMASRHKSSDKDSLSFSSSSMMDTSESMVEHTKRISPSVSIKSSTMGAQISHRHDHGIKGMSMMSSLGESNSLLDDIAGIAAEKKSSQAASAKSGSWSFGSWMSSAVAAATETIDKAYESLDPEYSRLKKGGGDGSGGPSGSMSPELGDPDSLSPFKKPG</sequence>
<dbReference type="Proteomes" id="UP000780801">
    <property type="component" value="Unassembled WGS sequence"/>
</dbReference>
<accession>A0A9P6FJD6</accession>
<feature type="compositionally biased region" description="Low complexity" evidence="1">
    <location>
        <begin position="177"/>
        <end position="190"/>
    </location>
</feature>
<feature type="non-terminal residue" evidence="2">
    <location>
        <position position="1"/>
    </location>
</feature>
<proteinExistence type="predicted"/>
<feature type="compositionally biased region" description="Basic and acidic residues" evidence="1">
    <location>
        <begin position="129"/>
        <end position="141"/>
    </location>
</feature>
<dbReference type="EMBL" id="JAABOA010006515">
    <property type="protein sequence ID" value="KAF9559688.1"/>
    <property type="molecule type" value="Genomic_DNA"/>
</dbReference>
<feature type="region of interest" description="Disordered" evidence="1">
    <location>
        <begin position="1"/>
        <end position="212"/>
    </location>
</feature>
<evidence type="ECO:0000256" key="1">
    <source>
        <dbReference type="SAM" id="MobiDB-lite"/>
    </source>
</evidence>
<evidence type="ECO:0000313" key="2">
    <source>
        <dbReference type="EMBL" id="KAF9559688.1"/>
    </source>
</evidence>
<dbReference type="OrthoDB" id="2429596at2759"/>
<feature type="compositionally biased region" description="Basic and acidic residues" evidence="1">
    <location>
        <begin position="27"/>
        <end position="37"/>
    </location>
</feature>
<evidence type="ECO:0000313" key="3">
    <source>
        <dbReference type="Proteomes" id="UP000780801"/>
    </source>
</evidence>
<keyword evidence="3" id="KW-1185">Reference proteome</keyword>
<feature type="compositionally biased region" description="Polar residues" evidence="1">
    <location>
        <begin position="198"/>
        <end position="211"/>
    </location>
</feature>
<organism evidence="2 3">
    <name type="scientific">Lunasporangiospora selenospora</name>
    <dbReference type="NCBI Taxonomy" id="979761"/>
    <lineage>
        <taxon>Eukaryota</taxon>
        <taxon>Fungi</taxon>
        <taxon>Fungi incertae sedis</taxon>
        <taxon>Mucoromycota</taxon>
        <taxon>Mortierellomycotina</taxon>
        <taxon>Mortierellomycetes</taxon>
        <taxon>Mortierellales</taxon>
        <taxon>Mortierellaceae</taxon>
        <taxon>Lunasporangiospora</taxon>
    </lineage>
</organism>
<name>A0A9P6FJD6_9FUNG</name>
<gene>
    <name evidence="2" type="ORF">BGW38_009082</name>
</gene>
<feature type="region of interest" description="Disordered" evidence="1">
    <location>
        <begin position="288"/>
        <end position="323"/>
    </location>
</feature>
<comment type="caution">
    <text evidence="2">The sequence shown here is derived from an EMBL/GenBank/DDBJ whole genome shotgun (WGS) entry which is preliminary data.</text>
</comment>
<feature type="compositionally biased region" description="Acidic residues" evidence="1">
    <location>
        <begin position="65"/>
        <end position="75"/>
    </location>
</feature>
<reference evidence="2" key="1">
    <citation type="journal article" date="2020" name="Fungal Divers.">
        <title>Resolving the Mortierellaceae phylogeny through synthesis of multi-gene phylogenetics and phylogenomics.</title>
        <authorList>
            <person name="Vandepol N."/>
            <person name="Liber J."/>
            <person name="Desiro A."/>
            <person name="Na H."/>
            <person name="Kennedy M."/>
            <person name="Barry K."/>
            <person name="Grigoriev I.V."/>
            <person name="Miller A.N."/>
            <person name="O'Donnell K."/>
            <person name="Stajich J.E."/>
            <person name="Bonito G."/>
        </authorList>
    </citation>
    <scope>NUCLEOTIDE SEQUENCE</scope>
    <source>
        <strain evidence="2">KOD1015</strain>
    </source>
</reference>